<dbReference type="Proteomes" id="UP000068603">
    <property type="component" value="Unassembled WGS sequence"/>
</dbReference>
<proteinExistence type="predicted"/>
<name>A0A119GZY4_9BURK</name>
<reference evidence="1 2" key="1">
    <citation type="submission" date="2015-11" db="EMBL/GenBank/DDBJ databases">
        <title>Expanding the genomic diversity of Burkholderia species for the development of highly accurate diagnostics.</title>
        <authorList>
            <person name="Sahl J."/>
            <person name="Keim P."/>
            <person name="Wagner D."/>
        </authorList>
    </citation>
    <scope>NUCLEOTIDE SEQUENCE [LARGE SCALE GENOMIC DNA]</scope>
    <source>
        <strain evidence="1 2">MSMB1960WGS</strain>
    </source>
</reference>
<comment type="caution">
    <text evidence="1">The sequence shown here is derived from an EMBL/GenBank/DDBJ whole genome shotgun (WGS) entry which is preliminary data.</text>
</comment>
<organism evidence="1">
    <name type="scientific">Burkholderia stagnalis</name>
    <dbReference type="NCBI Taxonomy" id="1503054"/>
    <lineage>
        <taxon>Bacteria</taxon>
        <taxon>Pseudomonadati</taxon>
        <taxon>Pseudomonadota</taxon>
        <taxon>Betaproteobacteria</taxon>
        <taxon>Burkholderiales</taxon>
        <taxon>Burkholderiaceae</taxon>
        <taxon>Burkholderia</taxon>
        <taxon>Burkholderia cepacia complex</taxon>
    </lineage>
</organism>
<dbReference type="AlphaFoldDB" id="A0A119GZY4"/>
<gene>
    <name evidence="1" type="ORF">WT44_20640</name>
</gene>
<sequence>MIFRRVHEMTTRTLCGARFSIGWRLMRRWEGSMISKCMHGGVVNDKQNFEQVISNDQFYAWRIAA</sequence>
<dbReference type="EMBL" id="LPHB01000056">
    <property type="protein sequence ID" value="KWA58585.1"/>
    <property type="molecule type" value="Genomic_DNA"/>
</dbReference>
<protein>
    <submittedName>
        <fullName evidence="1">Uncharacterized protein</fullName>
    </submittedName>
</protein>
<evidence type="ECO:0000313" key="2">
    <source>
        <dbReference type="Proteomes" id="UP000068603"/>
    </source>
</evidence>
<evidence type="ECO:0000313" key="1">
    <source>
        <dbReference type="EMBL" id="KWA58585.1"/>
    </source>
</evidence>
<accession>A0A119GZY4</accession>